<dbReference type="Gene3D" id="3.10.180.10">
    <property type="entry name" value="2,3-Dihydroxybiphenyl 1,2-Dioxygenase, domain 1"/>
    <property type="match status" value="1"/>
</dbReference>
<gene>
    <name evidence="2" type="ORF">S01H4_18323</name>
</gene>
<organism evidence="2">
    <name type="scientific">marine sediment metagenome</name>
    <dbReference type="NCBI Taxonomy" id="412755"/>
    <lineage>
        <taxon>unclassified sequences</taxon>
        <taxon>metagenomes</taxon>
        <taxon>ecological metagenomes</taxon>
    </lineage>
</organism>
<comment type="caution">
    <text evidence="2">The sequence shown here is derived from an EMBL/GenBank/DDBJ whole genome shotgun (WGS) entry which is preliminary data.</text>
</comment>
<dbReference type="Pfam" id="PF13669">
    <property type="entry name" value="Glyoxalase_4"/>
    <property type="match status" value="1"/>
</dbReference>
<feature type="domain" description="VOC" evidence="1">
    <location>
        <begin position="5"/>
        <end position="148"/>
    </location>
</feature>
<proteinExistence type="predicted"/>
<dbReference type="AlphaFoldDB" id="X1BAK8"/>
<dbReference type="SUPFAM" id="SSF54593">
    <property type="entry name" value="Glyoxalase/Bleomycin resistance protein/Dihydroxybiphenyl dioxygenase"/>
    <property type="match status" value="1"/>
</dbReference>
<name>X1BAK8_9ZZZZ</name>
<accession>X1BAK8</accession>
<evidence type="ECO:0000313" key="2">
    <source>
        <dbReference type="EMBL" id="GAG68991.1"/>
    </source>
</evidence>
<dbReference type="InterPro" id="IPR029068">
    <property type="entry name" value="Glyas_Bleomycin-R_OHBP_Dase"/>
</dbReference>
<dbReference type="EMBL" id="BART01008114">
    <property type="protein sequence ID" value="GAG68991.1"/>
    <property type="molecule type" value="Genomic_DNA"/>
</dbReference>
<dbReference type="PROSITE" id="PS51819">
    <property type="entry name" value="VOC"/>
    <property type="match status" value="1"/>
</dbReference>
<evidence type="ECO:0000259" key="1">
    <source>
        <dbReference type="PROSITE" id="PS51819"/>
    </source>
</evidence>
<dbReference type="InterPro" id="IPR037523">
    <property type="entry name" value="VOC_core"/>
</dbReference>
<protein>
    <recommendedName>
        <fullName evidence="1">VOC domain-containing protein</fullName>
    </recommendedName>
</protein>
<reference evidence="2" key="1">
    <citation type="journal article" date="2014" name="Front. Microbiol.">
        <title>High frequency of phylogenetically diverse reductive dehalogenase-homologous genes in deep subseafloor sedimentary metagenomes.</title>
        <authorList>
            <person name="Kawai M."/>
            <person name="Futagami T."/>
            <person name="Toyoda A."/>
            <person name="Takaki Y."/>
            <person name="Nishi S."/>
            <person name="Hori S."/>
            <person name="Arai W."/>
            <person name="Tsubouchi T."/>
            <person name="Morono Y."/>
            <person name="Uchiyama I."/>
            <person name="Ito T."/>
            <person name="Fujiyama A."/>
            <person name="Inagaki F."/>
            <person name="Takami H."/>
        </authorList>
    </citation>
    <scope>NUCLEOTIDE SEQUENCE</scope>
    <source>
        <strain evidence="2">Expedition CK06-06</strain>
    </source>
</reference>
<sequence length="162" mass="18858">MSKREIVQLCIAVRDIEKSMERYWKVLGIGPWDVYTFSQETVRDFTLHGQPVKQPFKFMLAVTMLGDIQFELIQPVDGPTLYESFLKEKGEGFHHIKEKVNDDDIEETLEKFKQKGIGVIQSGRFDEDVFYYLNTEPTLGIIYEIGNCGKIRAPERRYPPDC</sequence>